<sequence>MREDSNDQAQNHNKKMNLSRQQIMDTSYTTDDTEKNLYFLNGEMALFWNAKRDNMAAMWQTAEMDVEWRAPCSRQGTFQTFKELRILPNLTFSDVDGKVKRRNASSGDRKITKGSKHYTEHAVVVYTGDDEELICRVKAKCWRSKKKKITFSTSLPNAWLAPRGERICGTDVSSLHIVRYSTKQIIPKRHHINAVQPANNRLKIQAEALIEGEGQRSCLWNCAHNAPHMVSKSGMIKHWGFLDGVFLPSLSN</sequence>
<reference evidence="2 4" key="2">
    <citation type="journal article" date="2013" name="Nature">
        <title>Insights into bilaterian evolution from three spiralian genomes.</title>
        <authorList>
            <person name="Simakov O."/>
            <person name="Marletaz F."/>
            <person name="Cho S.J."/>
            <person name="Edsinger-Gonzales E."/>
            <person name="Havlak P."/>
            <person name="Hellsten U."/>
            <person name="Kuo D.H."/>
            <person name="Larsson T."/>
            <person name="Lv J."/>
            <person name="Arendt D."/>
            <person name="Savage R."/>
            <person name="Osoegawa K."/>
            <person name="de Jong P."/>
            <person name="Grimwood J."/>
            <person name="Chapman J.A."/>
            <person name="Shapiro H."/>
            <person name="Aerts A."/>
            <person name="Otillar R.P."/>
            <person name="Terry A.Y."/>
            <person name="Boore J.L."/>
            <person name="Grigoriev I.V."/>
            <person name="Lindberg D.R."/>
            <person name="Seaver E.C."/>
            <person name="Weisblat D.A."/>
            <person name="Putnam N.H."/>
            <person name="Rokhsar D.S."/>
        </authorList>
    </citation>
    <scope>NUCLEOTIDE SEQUENCE</scope>
    <source>
        <strain evidence="2 4">I ESC-2004</strain>
    </source>
</reference>
<name>R7TG60_CAPTE</name>
<dbReference type="EnsemblMetazoa" id="CapteT206409">
    <property type="protein sequence ID" value="CapteP206409"/>
    <property type="gene ID" value="CapteG206409"/>
</dbReference>
<reference evidence="4" key="1">
    <citation type="submission" date="2012-12" db="EMBL/GenBank/DDBJ databases">
        <authorList>
            <person name="Hellsten U."/>
            <person name="Grimwood J."/>
            <person name="Chapman J.A."/>
            <person name="Shapiro H."/>
            <person name="Aerts A."/>
            <person name="Otillar R.P."/>
            <person name="Terry A.Y."/>
            <person name="Boore J.L."/>
            <person name="Simakov O."/>
            <person name="Marletaz F."/>
            <person name="Cho S.-J."/>
            <person name="Edsinger-Gonzales E."/>
            <person name="Havlak P."/>
            <person name="Kuo D.-H."/>
            <person name="Larsson T."/>
            <person name="Lv J."/>
            <person name="Arendt D."/>
            <person name="Savage R."/>
            <person name="Osoegawa K."/>
            <person name="de Jong P."/>
            <person name="Lindberg D.R."/>
            <person name="Seaver E.C."/>
            <person name="Weisblat D.A."/>
            <person name="Putnam N.H."/>
            <person name="Grigoriev I.V."/>
            <person name="Rokhsar D.S."/>
        </authorList>
    </citation>
    <scope>NUCLEOTIDE SEQUENCE</scope>
    <source>
        <strain evidence="4">I ESC-2004</strain>
    </source>
</reference>
<dbReference type="EMBL" id="KB311062">
    <property type="protein sequence ID" value="ELT90036.1"/>
    <property type="molecule type" value="Genomic_DNA"/>
</dbReference>
<accession>R7TG60</accession>
<organism evidence="2">
    <name type="scientific">Capitella teleta</name>
    <name type="common">Polychaete worm</name>
    <dbReference type="NCBI Taxonomy" id="283909"/>
    <lineage>
        <taxon>Eukaryota</taxon>
        <taxon>Metazoa</taxon>
        <taxon>Spiralia</taxon>
        <taxon>Lophotrochozoa</taxon>
        <taxon>Annelida</taxon>
        <taxon>Polychaeta</taxon>
        <taxon>Sedentaria</taxon>
        <taxon>Scolecida</taxon>
        <taxon>Capitellidae</taxon>
        <taxon>Capitella</taxon>
    </lineage>
</organism>
<protein>
    <submittedName>
        <fullName evidence="2 3">Uncharacterized protein</fullName>
    </submittedName>
</protein>
<evidence type="ECO:0000256" key="1">
    <source>
        <dbReference type="SAM" id="MobiDB-lite"/>
    </source>
</evidence>
<evidence type="ECO:0000313" key="4">
    <source>
        <dbReference type="Proteomes" id="UP000014760"/>
    </source>
</evidence>
<keyword evidence="4" id="KW-1185">Reference proteome</keyword>
<dbReference type="EMBL" id="AMQN01003156">
    <property type="status" value="NOT_ANNOTATED_CDS"/>
    <property type="molecule type" value="Genomic_DNA"/>
</dbReference>
<evidence type="ECO:0000313" key="3">
    <source>
        <dbReference type="EnsemblMetazoa" id="CapteP206409"/>
    </source>
</evidence>
<proteinExistence type="predicted"/>
<dbReference type="AlphaFoldDB" id="R7TG60"/>
<dbReference type="Proteomes" id="UP000014760">
    <property type="component" value="Unassembled WGS sequence"/>
</dbReference>
<feature type="region of interest" description="Disordered" evidence="1">
    <location>
        <begin position="1"/>
        <end position="22"/>
    </location>
</feature>
<gene>
    <name evidence="2" type="ORF">CAPTEDRAFT_206409</name>
</gene>
<dbReference type="HOGENOM" id="CLU_1103678_0_0_1"/>
<evidence type="ECO:0000313" key="2">
    <source>
        <dbReference type="EMBL" id="ELT90036.1"/>
    </source>
</evidence>
<reference evidence="3" key="3">
    <citation type="submission" date="2015-06" db="UniProtKB">
        <authorList>
            <consortium name="EnsemblMetazoa"/>
        </authorList>
    </citation>
    <scope>IDENTIFICATION</scope>
</reference>